<dbReference type="AlphaFoldDB" id="A0A7C5IYY4"/>
<feature type="non-terminal residue" evidence="1">
    <location>
        <position position="1"/>
    </location>
</feature>
<proteinExistence type="predicted"/>
<gene>
    <name evidence="1" type="ORF">ENJ98_03490</name>
</gene>
<dbReference type="EMBL" id="DROM01000215">
    <property type="protein sequence ID" value="HHH13277.1"/>
    <property type="molecule type" value="Genomic_DNA"/>
</dbReference>
<dbReference type="PANTHER" id="PTHR43737">
    <property type="entry name" value="BLL7424 PROTEIN"/>
    <property type="match status" value="1"/>
</dbReference>
<dbReference type="Pfam" id="PF07394">
    <property type="entry name" value="DUF1501"/>
    <property type="match status" value="1"/>
</dbReference>
<dbReference type="Proteomes" id="UP000886100">
    <property type="component" value="Unassembled WGS sequence"/>
</dbReference>
<name>A0A7C5IYY4_9GAMM</name>
<evidence type="ECO:0000313" key="1">
    <source>
        <dbReference type="EMBL" id="HHH13277.1"/>
    </source>
</evidence>
<accession>A0A7C5IYY4</accession>
<sequence>LDEGWLAPLFRDHPQLKGTVVDGVVLDGDSGPLSGEGLRSIVMERPERFFRQARRLAVPPAAGNAALLHLSKVQNAIRLAADGLEKRLRRSRDVGAFPNTRLGRQLKVAAQLITSDGQVPVIKTALPGFDTHRNQAGIHDRLMKELAEALHAFRVSLSASGHWNRVLVMTYSEFGRRVKENGSRGTDHGTAAPHFLLGGAVKGGLYGRQPPLTDLDAGDLRYQLDYRRVYATVADSWWGLGEGFRGFRGLPCIRS</sequence>
<protein>
    <submittedName>
        <fullName evidence="1">DUF1501 domain-containing protein</fullName>
    </submittedName>
</protein>
<comment type="caution">
    <text evidence="1">The sequence shown here is derived from an EMBL/GenBank/DDBJ whole genome shotgun (WGS) entry which is preliminary data.</text>
</comment>
<dbReference type="InterPro" id="IPR010869">
    <property type="entry name" value="DUF1501"/>
</dbReference>
<dbReference type="PANTHER" id="PTHR43737:SF1">
    <property type="entry name" value="DUF1501 DOMAIN-CONTAINING PROTEIN"/>
    <property type="match status" value="1"/>
</dbReference>
<reference evidence="1" key="1">
    <citation type="journal article" date="2020" name="mSystems">
        <title>Genome- and Community-Level Interaction Insights into Carbon Utilization and Element Cycling Functions of Hydrothermarchaeota in Hydrothermal Sediment.</title>
        <authorList>
            <person name="Zhou Z."/>
            <person name="Liu Y."/>
            <person name="Xu W."/>
            <person name="Pan J."/>
            <person name="Luo Z.H."/>
            <person name="Li M."/>
        </authorList>
    </citation>
    <scope>NUCLEOTIDE SEQUENCE [LARGE SCALE GENOMIC DNA]</scope>
    <source>
        <strain evidence="1">HyVt-535</strain>
    </source>
</reference>
<organism evidence="1">
    <name type="scientific">Thiolapillus brandeum</name>
    <dbReference type="NCBI Taxonomy" id="1076588"/>
    <lineage>
        <taxon>Bacteria</taxon>
        <taxon>Pseudomonadati</taxon>
        <taxon>Pseudomonadota</taxon>
        <taxon>Gammaproteobacteria</taxon>
        <taxon>Chromatiales</taxon>
        <taxon>Sedimenticolaceae</taxon>
        <taxon>Thiolapillus</taxon>
    </lineage>
</organism>